<protein>
    <submittedName>
        <fullName evidence="1">Uncharacterized protein</fullName>
    </submittedName>
</protein>
<dbReference type="KEGG" id="nfl:COO91_01610"/>
<dbReference type="AlphaFoldDB" id="A0A2K8SK44"/>
<dbReference type="RefSeq" id="WP_157816375.1">
    <property type="nucleotide sequence ID" value="NZ_CAWNNC010000001.1"/>
</dbReference>
<reference evidence="1 2" key="1">
    <citation type="submission" date="2017-11" db="EMBL/GenBank/DDBJ databases">
        <title>Complete genome of a free-living desiccation-tolerant cyanobacterium and its photosynthetic adaptation to extreme terrestrial habitat.</title>
        <authorList>
            <person name="Shang J."/>
        </authorList>
    </citation>
    <scope>NUCLEOTIDE SEQUENCE [LARGE SCALE GENOMIC DNA]</scope>
    <source>
        <strain evidence="1 2">CCNUN1</strain>
    </source>
</reference>
<name>A0A2K8SK44_9NOSO</name>
<evidence type="ECO:0000313" key="1">
    <source>
        <dbReference type="EMBL" id="AUB35720.1"/>
    </source>
</evidence>
<dbReference type="Proteomes" id="UP000232003">
    <property type="component" value="Chromosome"/>
</dbReference>
<keyword evidence="2" id="KW-1185">Reference proteome</keyword>
<proteinExistence type="predicted"/>
<sequence length="57" mass="6026">MPSRSKPGVASGFCLPGGEVLPNNVAQVTHSGEGIQACNTYYEVRLSNYEANYASSC</sequence>
<gene>
    <name evidence="1" type="ORF">COO91_01610</name>
</gene>
<organism evidence="1 2">
    <name type="scientific">Nostoc flagelliforme CCNUN1</name>
    <dbReference type="NCBI Taxonomy" id="2038116"/>
    <lineage>
        <taxon>Bacteria</taxon>
        <taxon>Bacillati</taxon>
        <taxon>Cyanobacteriota</taxon>
        <taxon>Cyanophyceae</taxon>
        <taxon>Nostocales</taxon>
        <taxon>Nostocaceae</taxon>
        <taxon>Nostoc</taxon>
    </lineage>
</organism>
<accession>A0A2K8SK44</accession>
<dbReference type="EMBL" id="CP024785">
    <property type="protein sequence ID" value="AUB35720.1"/>
    <property type="molecule type" value="Genomic_DNA"/>
</dbReference>
<evidence type="ECO:0000313" key="2">
    <source>
        <dbReference type="Proteomes" id="UP000232003"/>
    </source>
</evidence>
<dbReference type="OrthoDB" id="9955511at2"/>